<proteinExistence type="predicted"/>
<dbReference type="OrthoDB" id="145933at2"/>
<protein>
    <recommendedName>
        <fullName evidence="3">DUF1611 domain-containing protein</fullName>
    </recommendedName>
</protein>
<comment type="caution">
    <text evidence="1">The sequence shown here is derived from an EMBL/GenBank/DDBJ whole genome shotgun (WGS) entry which is preliminary data.</text>
</comment>
<dbReference type="SUPFAM" id="SSF52540">
    <property type="entry name" value="P-loop containing nucleoside triphosphate hydrolases"/>
    <property type="match status" value="1"/>
</dbReference>
<dbReference type="EMBL" id="SLWX01000023">
    <property type="protein sequence ID" value="TCO71105.1"/>
    <property type="molecule type" value="Genomic_DNA"/>
</dbReference>
<dbReference type="RefSeq" id="WP_117319595.1">
    <property type="nucleotide sequence ID" value="NZ_QQSW01000030.1"/>
</dbReference>
<evidence type="ECO:0000313" key="1">
    <source>
        <dbReference type="EMBL" id="TCO71105.1"/>
    </source>
</evidence>
<dbReference type="Proteomes" id="UP000294980">
    <property type="component" value="Unassembled WGS sequence"/>
</dbReference>
<organism evidence="1 2">
    <name type="scientific">Chromatocurvus halotolerans</name>
    <dbReference type="NCBI Taxonomy" id="1132028"/>
    <lineage>
        <taxon>Bacteria</taxon>
        <taxon>Pseudomonadati</taxon>
        <taxon>Pseudomonadota</taxon>
        <taxon>Gammaproteobacteria</taxon>
        <taxon>Cellvibrionales</taxon>
        <taxon>Halieaceae</taxon>
        <taxon>Chromatocurvus</taxon>
    </lineage>
</organism>
<dbReference type="AlphaFoldDB" id="A0A4R2KWM7"/>
<gene>
    <name evidence="1" type="ORF">EV688_12338</name>
</gene>
<reference evidence="1 2" key="1">
    <citation type="submission" date="2019-03" db="EMBL/GenBank/DDBJ databases">
        <title>Genomic Encyclopedia of Type Strains, Phase IV (KMG-IV): sequencing the most valuable type-strain genomes for metagenomic binning, comparative biology and taxonomic classification.</title>
        <authorList>
            <person name="Goeker M."/>
        </authorList>
    </citation>
    <scope>NUCLEOTIDE SEQUENCE [LARGE SCALE GENOMIC DNA]</scope>
    <source>
        <strain evidence="1 2">DSM 23344</strain>
    </source>
</reference>
<name>A0A4R2KWM7_9GAMM</name>
<dbReference type="InterPro" id="IPR027417">
    <property type="entry name" value="P-loop_NTPase"/>
</dbReference>
<evidence type="ECO:0008006" key="3">
    <source>
        <dbReference type="Google" id="ProtNLM"/>
    </source>
</evidence>
<sequence>MGNLEHFSDWHDAVTTSSEEKITTATRTLLERMHDTAASMSWPGEQRLQALPGNALNHSHWSFTTRRVDRARVKSLLEGNLQPQVGDLLLARIETLGHHGKLQLVDGRRRRLFRGDLVIVTYANRYACEQFEAEVPQSLASCHLVAGGGIAALALSWHDRIVKGPTTIQPLGLLADDQGRRINIGDFSLPALTAPPAIPPLFAVVGTAMDAGKTETAAHLLRGLKSTGRRTGYIKITGTGAGGDTWLLQDAGADCVLDFTDAGLPSTYRAPVARIEHAMELLVGHMASAGVDAIVMEVADGVYQQETAQLVRSATFAQRVSGIVLAARDAMGASAGIRALDDQPRPVLALSGLLSASPLQRREAQAALGIDSFSREELASAAVARRLLAGAAGTGQREMAQ</sequence>
<accession>A0A4R2KWM7</accession>
<keyword evidence="2" id="KW-1185">Reference proteome</keyword>
<dbReference type="Gene3D" id="3.40.50.300">
    <property type="entry name" value="P-loop containing nucleotide triphosphate hydrolases"/>
    <property type="match status" value="1"/>
</dbReference>
<evidence type="ECO:0000313" key="2">
    <source>
        <dbReference type="Proteomes" id="UP000294980"/>
    </source>
</evidence>